<sequence length="165" mass="18293">MVDVYQLKEKGEPKYMKTHADAIDGITGKLVKATGNETVKGVKNFEDGIQVKGKTISEKSLRAKVSKRISTENSDIQSGSMDFYREGTGVTFSCSFQLKKVWYKDTRLITNIGTEYQPDITMRVLVVSTKGEMIYFTPAGEMTAGSDFQAGTWITASCHWPAKNA</sequence>
<organism evidence="1 2">
    <name type="scientific">Enterococcus pallens ATCC BAA-351</name>
    <dbReference type="NCBI Taxonomy" id="1158607"/>
    <lineage>
        <taxon>Bacteria</taxon>
        <taxon>Bacillati</taxon>
        <taxon>Bacillota</taxon>
        <taxon>Bacilli</taxon>
        <taxon>Lactobacillales</taxon>
        <taxon>Enterococcaceae</taxon>
        <taxon>Enterococcus</taxon>
    </lineage>
</organism>
<proteinExistence type="predicted"/>
<gene>
    <name evidence="1" type="ORF">UAU_01047</name>
</gene>
<dbReference type="RefSeq" id="WP_010756101.1">
    <property type="nucleotide sequence ID" value="NZ_ASWD01000007.1"/>
</dbReference>
<dbReference type="HOGENOM" id="CLU_1576046_0_0_9"/>
<dbReference type="AlphaFoldDB" id="R2SUB9"/>
<accession>R2SUB9</accession>
<reference evidence="1 2" key="1">
    <citation type="submission" date="2013-02" db="EMBL/GenBank/DDBJ databases">
        <title>The Genome Sequence of Enterococcus pallens BAA-351.</title>
        <authorList>
            <consortium name="The Broad Institute Genome Sequencing Platform"/>
            <consortium name="The Broad Institute Genome Sequencing Center for Infectious Disease"/>
            <person name="Earl A.M."/>
            <person name="Gilmore M.S."/>
            <person name="Lebreton F."/>
            <person name="Walker B."/>
            <person name="Young S.K."/>
            <person name="Zeng Q."/>
            <person name="Gargeya S."/>
            <person name="Fitzgerald M."/>
            <person name="Haas B."/>
            <person name="Abouelleil A."/>
            <person name="Alvarado L."/>
            <person name="Arachchi H.M."/>
            <person name="Berlin A.M."/>
            <person name="Chapman S.B."/>
            <person name="Dewar J."/>
            <person name="Goldberg J."/>
            <person name="Griggs A."/>
            <person name="Gujja S."/>
            <person name="Hansen M."/>
            <person name="Howarth C."/>
            <person name="Imamovic A."/>
            <person name="Larimer J."/>
            <person name="McCowan C."/>
            <person name="Murphy C."/>
            <person name="Neiman D."/>
            <person name="Pearson M."/>
            <person name="Priest M."/>
            <person name="Roberts A."/>
            <person name="Saif S."/>
            <person name="Shea T."/>
            <person name="Sisk P."/>
            <person name="Sykes S."/>
            <person name="Wortman J."/>
            <person name="Nusbaum C."/>
            <person name="Birren B."/>
        </authorList>
    </citation>
    <scope>NUCLEOTIDE SEQUENCE [LARGE SCALE GENOMIC DNA]</scope>
    <source>
        <strain evidence="1 2">ATCC BAA-351</strain>
    </source>
</reference>
<dbReference type="STRING" id="160454.RV10_GL002561"/>
<comment type="caution">
    <text evidence="1">The sequence shown here is derived from an EMBL/GenBank/DDBJ whole genome shotgun (WGS) entry which is preliminary data.</text>
</comment>
<dbReference type="EMBL" id="AJAQ01000008">
    <property type="protein sequence ID" value="EOH96396.1"/>
    <property type="molecule type" value="Genomic_DNA"/>
</dbReference>
<protein>
    <submittedName>
        <fullName evidence="1">Uncharacterized protein</fullName>
    </submittedName>
</protein>
<dbReference type="eggNOG" id="ENOG50306QY">
    <property type="taxonomic scope" value="Bacteria"/>
</dbReference>
<name>R2SUB9_9ENTE</name>
<dbReference type="Proteomes" id="UP000013782">
    <property type="component" value="Unassembled WGS sequence"/>
</dbReference>
<keyword evidence="2" id="KW-1185">Reference proteome</keyword>
<evidence type="ECO:0000313" key="2">
    <source>
        <dbReference type="Proteomes" id="UP000013782"/>
    </source>
</evidence>
<evidence type="ECO:0000313" key="1">
    <source>
        <dbReference type="EMBL" id="EOH96396.1"/>
    </source>
</evidence>
<dbReference type="PATRIC" id="fig|1158607.3.peg.1050"/>